<reference evidence="1 2" key="1">
    <citation type="journal article" date="2014" name="Agronomy (Basel)">
        <title>A Draft Genome Sequence for Ensete ventricosum, the Drought-Tolerant Tree Against Hunger.</title>
        <authorList>
            <person name="Harrison J."/>
            <person name="Moore K.A."/>
            <person name="Paszkiewicz K."/>
            <person name="Jones T."/>
            <person name="Grant M."/>
            <person name="Ambacheew D."/>
            <person name="Muzemil S."/>
            <person name="Studholme D.J."/>
        </authorList>
    </citation>
    <scope>NUCLEOTIDE SEQUENCE [LARGE SCALE GENOMIC DNA]</scope>
</reference>
<protein>
    <submittedName>
        <fullName evidence="1">Uncharacterized protein</fullName>
    </submittedName>
</protein>
<comment type="caution">
    <text evidence="1">The sequence shown here is derived from an EMBL/GenBank/DDBJ whole genome shotgun (WGS) entry which is preliminary data.</text>
</comment>
<proteinExistence type="predicted"/>
<dbReference type="Proteomes" id="UP000287651">
    <property type="component" value="Unassembled WGS sequence"/>
</dbReference>
<accession>A0A427AL92</accession>
<name>A0A427AL92_ENSVE</name>
<dbReference type="EMBL" id="AMZH03002033">
    <property type="protein sequence ID" value="RRT77027.1"/>
    <property type="molecule type" value="Genomic_DNA"/>
</dbReference>
<gene>
    <name evidence="1" type="ORF">B296_00000806</name>
</gene>
<dbReference type="AlphaFoldDB" id="A0A427AL92"/>
<evidence type="ECO:0000313" key="1">
    <source>
        <dbReference type="EMBL" id="RRT77027.1"/>
    </source>
</evidence>
<evidence type="ECO:0000313" key="2">
    <source>
        <dbReference type="Proteomes" id="UP000287651"/>
    </source>
</evidence>
<organism evidence="1 2">
    <name type="scientific">Ensete ventricosum</name>
    <name type="common">Abyssinian banana</name>
    <name type="synonym">Musa ensete</name>
    <dbReference type="NCBI Taxonomy" id="4639"/>
    <lineage>
        <taxon>Eukaryota</taxon>
        <taxon>Viridiplantae</taxon>
        <taxon>Streptophyta</taxon>
        <taxon>Embryophyta</taxon>
        <taxon>Tracheophyta</taxon>
        <taxon>Spermatophyta</taxon>
        <taxon>Magnoliopsida</taxon>
        <taxon>Liliopsida</taxon>
        <taxon>Zingiberales</taxon>
        <taxon>Musaceae</taxon>
        <taxon>Ensete</taxon>
    </lineage>
</organism>
<sequence length="109" mass="11562">MNVPISLTDFATAKGIAAAIWSAKEMGNGYCAVGNKRSTMFAMAIAEEIITTAMEGIIGSEESAMLAATKGIATVVGEAIGGIVGRRWQRRKMARLEAGLCWKQLVVQL</sequence>